<reference evidence="2" key="1">
    <citation type="submission" date="2022-07" db="EMBL/GenBank/DDBJ databases">
        <title>Genome analysis of Parmales, a sister group of diatoms, reveals the evolutionary specialization of diatoms from phago-mixotrophs to photoautotrophs.</title>
        <authorList>
            <person name="Ban H."/>
            <person name="Sato S."/>
            <person name="Yoshikawa S."/>
            <person name="Kazumasa Y."/>
            <person name="Nakamura Y."/>
            <person name="Ichinomiya M."/>
            <person name="Saitoh K."/>
            <person name="Sato N."/>
            <person name="Blanc-Mathieu R."/>
            <person name="Endo H."/>
            <person name="Kuwata A."/>
            <person name="Ogata H."/>
        </authorList>
    </citation>
    <scope>NUCLEOTIDE SEQUENCE</scope>
</reference>
<feature type="compositionally biased region" description="Polar residues" evidence="1">
    <location>
        <begin position="133"/>
        <end position="147"/>
    </location>
</feature>
<proteinExistence type="predicted"/>
<dbReference type="AlphaFoldDB" id="A0A9W6ZX60"/>
<accession>A0A9W6ZX60</accession>
<keyword evidence="3" id="KW-1185">Reference proteome</keyword>
<dbReference type="Proteomes" id="UP001165082">
    <property type="component" value="Unassembled WGS sequence"/>
</dbReference>
<feature type="compositionally biased region" description="Basic and acidic residues" evidence="1">
    <location>
        <begin position="1"/>
        <end position="10"/>
    </location>
</feature>
<evidence type="ECO:0000313" key="2">
    <source>
        <dbReference type="EMBL" id="GMH61386.1"/>
    </source>
</evidence>
<dbReference type="EMBL" id="BRXZ01001071">
    <property type="protein sequence ID" value="GMH61386.1"/>
    <property type="molecule type" value="Genomic_DNA"/>
</dbReference>
<feature type="region of interest" description="Disordered" evidence="1">
    <location>
        <begin position="66"/>
        <end position="172"/>
    </location>
</feature>
<organism evidence="2 3">
    <name type="scientific">Triparma retinervis</name>
    <dbReference type="NCBI Taxonomy" id="2557542"/>
    <lineage>
        <taxon>Eukaryota</taxon>
        <taxon>Sar</taxon>
        <taxon>Stramenopiles</taxon>
        <taxon>Ochrophyta</taxon>
        <taxon>Bolidophyceae</taxon>
        <taxon>Parmales</taxon>
        <taxon>Triparmaceae</taxon>
        <taxon>Triparma</taxon>
    </lineage>
</organism>
<evidence type="ECO:0000256" key="1">
    <source>
        <dbReference type="SAM" id="MobiDB-lite"/>
    </source>
</evidence>
<sequence>MQSTERKPGDFRGSIGSRPNAVYSAVSTSMDGIGSSFEPSPSPSSALGYVREEGIVGVGGGMTPVDTIVGASGSSGPRDAGKGGLTPSLQKREVVAVKSSNGTDNKVLESALKNSMEGSKKKKKKKKKKTTTINEASNETFRPSSEAYTPKLPRKVAQTTAADPKKLSNKPDVLGKYKEVGKRDDKAIANMGSLGRVNFKDALKRVAMVVHQHVVKIERRYSTRSKENENSGLFHTNKLSLFCESNYATPSYHHTTVRVPTLPGGAFFVAKPVKKTFAVPETSEIYDFMYQLFRKVQLSSECSVVCLIYVERLMERGNFATVYPQFSLSCINALEHTFLSEVKWDLYISSSLYAKYYFALRSLLEKKDFRQKYMRMVQVEAPDAGRIQERSGKIKEEALMQLSRSV</sequence>
<dbReference type="OrthoDB" id="10250320at2759"/>
<feature type="region of interest" description="Disordered" evidence="1">
    <location>
        <begin position="1"/>
        <end position="20"/>
    </location>
</feature>
<name>A0A9W6ZX60_9STRA</name>
<comment type="caution">
    <text evidence="2">The sequence shown here is derived from an EMBL/GenBank/DDBJ whole genome shotgun (WGS) entry which is preliminary data.</text>
</comment>
<gene>
    <name evidence="2" type="ORF">TrRE_jg8782</name>
</gene>
<protein>
    <submittedName>
        <fullName evidence="2">Uncharacterized protein</fullName>
    </submittedName>
</protein>
<dbReference type="PANTHER" id="PTHR14248">
    <property type="entry name" value="CYCLIN Y, ISOFORM A"/>
    <property type="match status" value="1"/>
</dbReference>
<feature type="compositionally biased region" description="Basic residues" evidence="1">
    <location>
        <begin position="120"/>
        <end position="130"/>
    </location>
</feature>
<evidence type="ECO:0000313" key="3">
    <source>
        <dbReference type="Proteomes" id="UP001165082"/>
    </source>
</evidence>